<dbReference type="KEGG" id="parq:DSM112329_02705"/>
<gene>
    <name evidence="1" type="primary">cmoB_2</name>
    <name evidence="1" type="ORF">DSM112329_02705</name>
</gene>
<proteinExistence type="predicted"/>
<reference evidence="1" key="1">
    <citation type="submission" date="2022-12" db="EMBL/GenBank/DDBJ databases">
        <title>Paraconexibacter alkalitolerans sp. nov. and Baekduia alba sp. nov., isolated from soil and emended description of the genera Paraconexibacter (Chun et al., 2020) and Baekduia (An et al., 2020).</title>
        <authorList>
            <person name="Vieira S."/>
            <person name="Huber K.J."/>
            <person name="Geppert A."/>
            <person name="Wolf J."/>
            <person name="Neumann-Schaal M."/>
            <person name="Muesken M."/>
            <person name="Overmann J."/>
        </authorList>
    </citation>
    <scope>NUCLEOTIDE SEQUENCE</scope>
    <source>
        <strain evidence="1">AEG42_29</strain>
    </source>
</reference>
<dbReference type="EC" id="2.5.1.-" evidence="1"/>
<organism evidence="1">
    <name type="scientific">Paraconexibacter sp. AEG42_29</name>
    <dbReference type="NCBI Taxonomy" id="2997339"/>
    <lineage>
        <taxon>Bacteria</taxon>
        <taxon>Bacillati</taxon>
        <taxon>Actinomycetota</taxon>
        <taxon>Thermoleophilia</taxon>
        <taxon>Solirubrobacterales</taxon>
        <taxon>Paraconexibacteraceae</taxon>
        <taxon>Paraconexibacter</taxon>
    </lineage>
</organism>
<dbReference type="AlphaFoldDB" id="A0AAU7AWJ8"/>
<accession>A0AAU7AWJ8</accession>
<dbReference type="CDD" id="cd02440">
    <property type="entry name" value="AdoMet_MTases"/>
    <property type="match status" value="1"/>
</dbReference>
<dbReference type="SUPFAM" id="SSF53335">
    <property type="entry name" value="S-adenosyl-L-methionine-dependent methyltransferases"/>
    <property type="match status" value="1"/>
</dbReference>
<evidence type="ECO:0000313" key="1">
    <source>
        <dbReference type="EMBL" id="XAY05845.1"/>
    </source>
</evidence>
<sequence length="273" mass="29968">MALALEEIRERVGARPQWYHTLELAPGVVTPGWFDLRTVAPQVLPSSLAGKRCLDVGTFDGFWAFEMERRGAAEVLAVDIVDPRAWDWPITAGDELVKLLEDRKQGGAGFDIASDAFGSSAQYRECSVYDLDAAEVGTFDFVFMGSLLLHLRDPIRALEKLRSVCAPGGIVCTMDAIDPTMSLLFPRRAMATFDGDGRPWWWMPNIAAYDKMLRSAGLAPVTKPTPVRLPRGGGHPIVKPSKAVLMNREGRRLLAATHRGDPQAWAHSKVVGA</sequence>
<protein>
    <submittedName>
        <fullName evidence="1">tRNA U34 carboxymethyltransferase</fullName>
        <ecNumber evidence="1">2.5.1.-</ecNumber>
    </submittedName>
</protein>
<dbReference type="InterPro" id="IPR029063">
    <property type="entry name" value="SAM-dependent_MTases_sf"/>
</dbReference>
<dbReference type="Pfam" id="PF13489">
    <property type="entry name" value="Methyltransf_23"/>
    <property type="match status" value="1"/>
</dbReference>
<dbReference type="GO" id="GO:0016740">
    <property type="term" value="F:transferase activity"/>
    <property type="evidence" value="ECO:0007669"/>
    <property type="project" value="UniProtKB-KW"/>
</dbReference>
<keyword evidence="1" id="KW-0808">Transferase</keyword>
<name>A0AAU7AWJ8_9ACTN</name>
<dbReference type="EMBL" id="CP114014">
    <property type="protein sequence ID" value="XAY05845.1"/>
    <property type="molecule type" value="Genomic_DNA"/>
</dbReference>
<dbReference type="Gene3D" id="3.40.50.150">
    <property type="entry name" value="Vaccinia Virus protein VP39"/>
    <property type="match status" value="1"/>
</dbReference>
<dbReference type="RefSeq" id="WP_354702348.1">
    <property type="nucleotide sequence ID" value="NZ_CP114014.1"/>
</dbReference>